<dbReference type="InterPro" id="IPR000569">
    <property type="entry name" value="HECT_dom"/>
</dbReference>
<comment type="caution">
    <text evidence="3">Lacks conserved residue(s) required for the propagation of feature annotation.</text>
</comment>
<dbReference type="EMBL" id="JAUNZN010000006">
    <property type="protein sequence ID" value="KAK4819498.1"/>
    <property type="molecule type" value="Genomic_DNA"/>
</dbReference>
<dbReference type="Gene3D" id="3.90.1750.10">
    <property type="entry name" value="Hect, E3 ligase catalytic domains"/>
    <property type="match status" value="1"/>
</dbReference>
<dbReference type="SUPFAM" id="SSF56204">
    <property type="entry name" value="Hect, E3 ligase catalytic domain"/>
    <property type="match status" value="1"/>
</dbReference>
<dbReference type="Pfam" id="PF00632">
    <property type="entry name" value="HECT"/>
    <property type="match status" value="1"/>
</dbReference>
<evidence type="ECO:0000256" key="1">
    <source>
        <dbReference type="ARBA" id="ARBA00022679"/>
    </source>
</evidence>
<dbReference type="SMART" id="SM00119">
    <property type="entry name" value="HECTc"/>
    <property type="match status" value="1"/>
</dbReference>
<evidence type="ECO:0000256" key="3">
    <source>
        <dbReference type="PROSITE-ProRule" id="PRU00104"/>
    </source>
</evidence>
<keyword evidence="2 3" id="KW-0833">Ubl conjugation pathway</keyword>
<feature type="domain" description="HECT" evidence="4">
    <location>
        <begin position="515"/>
        <end position="765"/>
    </location>
</feature>
<dbReference type="Proteomes" id="UP001333110">
    <property type="component" value="Unassembled WGS sequence"/>
</dbReference>
<protein>
    <recommendedName>
        <fullName evidence="8">E3 ubiquitin-protein ligase HECTD3</fullName>
    </recommendedName>
</protein>
<dbReference type="Gene3D" id="3.30.2160.10">
    <property type="entry name" value="Hect, E3 ligase catalytic domain"/>
    <property type="match status" value="1"/>
</dbReference>
<comment type="caution">
    <text evidence="6">The sequence shown here is derived from an EMBL/GenBank/DDBJ whole genome shotgun (WGS) entry which is preliminary data.</text>
</comment>
<proteinExistence type="predicted"/>
<dbReference type="PANTHER" id="PTHR46654">
    <property type="entry name" value="E3 UBIQUITIN-PROTEIN LIGASE HECTD3"/>
    <property type="match status" value="1"/>
</dbReference>
<name>A0AAN7S618_MYCAM</name>
<organism evidence="6 7">
    <name type="scientific">Mycteria americana</name>
    <name type="common">Wood stork</name>
    <dbReference type="NCBI Taxonomy" id="33587"/>
    <lineage>
        <taxon>Eukaryota</taxon>
        <taxon>Metazoa</taxon>
        <taxon>Chordata</taxon>
        <taxon>Craniata</taxon>
        <taxon>Vertebrata</taxon>
        <taxon>Euteleostomi</taxon>
        <taxon>Archelosauria</taxon>
        <taxon>Archosauria</taxon>
        <taxon>Dinosauria</taxon>
        <taxon>Saurischia</taxon>
        <taxon>Theropoda</taxon>
        <taxon>Coelurosauria</taxon>
        <taxon>Aves</taxon>
        <taxon>Neognathae</taxon>
        <taxon>Neoaves</taxon>
        <taxon>Aequornithes</taxon>
        <taxon>Ciconiiformes</taxon>
        <taxon>Ciconiidae</taxon>
        <taxon>Mycteria</taxon>
    </lineage>
</organism>
<evidence type="ECO:0008006" key="8">
    <source>
        <dbReference type="Google" id="ProtNLM"/>
    </source>
</evidence>
<sequence length="923" mass="104128">MRAGGEAPHQVLGRLRFLLQCSECFRRAQALPAALCYVPREVQYKICKDPAAAAAAAAARSLLSVWDSPGPARGGKRAARATIEVRKGGCLRATGEEYCNGAGLWVKLSKEQLEEYTSGHGLAEGWLLAQRFGGGGDKLVPVESVEKIQWQHQTLGVDYKPAVSWEHVVDLTYSMRLGEKPRLIEQDEAAVQKFRSVPPGWSYEHDMELGRFLYDHSERELWYGDCTKEHLSSIKVSSQVENCGVAHLTDNQTYTFWESNGALGQHWVRLNMKKGAIVKKLWLMLDVQINSYIPKRVAVYGGVPNRLQHLRTVLINENSYRDVCILRNMKTHLPVLEIRFLECRDEGYNVRLRGIKIKSFWEWDLILNASMFQPARLVRYPLLEGVDTDVLYRRAVLIQRFVQLLDSVLHYLFPLSEESIGTFNALRSMKPFLLLSKQNTALIAHYLQSSEKTPQYIPPKLHINRHLAREHRANPALDPSCRNTVFTQLYEGLRSSKSSLDYRWPLTYSQWWECEFITEGIIDNGGGFRDSLSDVSEELCPSSGDVPVPLPFFVRTSNQGNSSSTTRDMYVPNPSCKDFPKYEWIGQLMGAALRSKEFLMLSLPALVWKQLAGEEVSWSKDFATVDTELVKLLEVLEGVDREAFEFMFGRELTYTIVQSDQRVVELIPNGSSTVVRYEDRKEFIRLVQRARLEESKEQIAAMRAGLLCVVPQPVLDLLTWQQLEKKICGDPEITVAELRRFMTFEDFPPNDTRIQNFLEALNNFTSAASSSSSLAGAASQFRSLSTRKGQSESVLRRAGVPAPCRGLTLLSPKLEHIGPDARGLHVLLQLLLAQLFLVSQAGDRARGCSPLPGAGIWVPSQAPHVLPQGPSRWARGGKRGALGDCHGRDPAFPRPRAKACEELLRYAVYNCMSIDTDRNPWDE</sequence>
<dbReference type="GO" id="GO:0043161">
    <property type="term" value="P:proteasome-mediated ubiquitin-dependent protein catabolic process"/>
    <property type="evidence" value="ECO:0007669"/>
    <property type="project" value="TreeGrafter"/>
</dbReference>
<evidence type="ECO:0000313" key="7">
    <source>
        <dbReference type="Proteomes" id="UP001333110"/>
    </source>
</evidence>
<evidence type="ECO:0000313" key="6">
    <source>
        <dbReference type="EMBL" id="KAK4819498.1"/>
    </source>
</evidence>
<reference evidence="6 7" key="1">
    <citation type="journal article" date="2023" name="J. Hered.">
        <title>Chromosome-level genome of the wood stork (Mycteria americana) provides insight into avian chromosome evolution.</title>
        <authorList>
            <person name="Flamio R. Jr."/>
            <person name="Ramstad K.M."/>
        </authorList>
    </citation>
    <scope>NUCLEOTIDE SEQUENCE [LARGE SCALE GENOMIC DNA]</scope>
    <source>
        <strain evidence="6">JAX WOST 10</strain>
    </source>
</reference>
<dbReference type="PROSITE" id="PS50237">
    <property type="entry name" value="HECT"/>
    <property type="match status" value="1"/>
</dbReference>
<accession>A0AAN7S618</accession>
<dbReference type="InterPro" id="IPR042469">
    <property type="entry name" value="HECTD3"/>
</dbReference>
<dbReference type="AlphaFoldDB" id="A0AAN7S618"/>
<dbReference type="SMART" id="SM01337">
    <property type="entry name" value="APC10"/>
    <property type="match status" value="1"/>
</dbReference>
<dbReference type="InterPro" id="IPR008979">
    <property type="entry name" value="Galactose-bd-like_sf"/>
</dbReference>
<feature type="domain" description="DOC" evidence="5">
    <location>
        <begin position="204"/>
        <end position="384"/>
    </location>
</feature>
<keyword evidence="1" id="KW-0808">Transferase</keyword>
<dbReference type="InterPro" id="IPR004939">
    <property type="entry name" value="APC_su10/DOC_dom"/>
</dbReference>
<dbReference type="Gene3D" id="2.60.120.260">
    <property type="entry name" value="Galactose-binding domain-like"/>
    <property type="match status" value="1"/>
</dbReference>
<evidence type="ECO:0000259" key="4">
    <source>
        <dbReference type="PROSITE" id="PS50237"/>
    </source>
</evidence>
<evidence type="ECO:0000259" key="5">
    <source>
        <dbReference type="PROSITE" id="PS51284"/>
    </source>
</evidence>
<keyword evidence="7" id="KW-1185">Reference proteome</keyword>
<dbReference type="PANTHER" id="PTHR46654:SF1">
    <property type="entry name" value="E3 UBIQUITIN-PROTEIN LIGASE HECTD3"/>
    <property type="match status" value="1"/>
</dbReference>
<gene>
    <name evidence="6" type="ORF">QYF61_004794</name>
</gene>
<dbReference type="GO" id="GO:0004842">
    <property type="term" value="F:ubiquitin-protein transferase activity"/>
    <property type="evidence" value="ECO:0007669"/>
    <property type="project" value="InterPro"/>
</dbReference>
<dbReference type="SUPFAM" id="SSF49785">
    <property type="entry name" value="Galactose-binding domain-like"/>
    <property type="match status" value="1"/>
</dbReference>
<evidence type="ECO:0000256" key="2">
    <source>
        <dbReference type="ARBA" id="ARBA00022786"/>
    </source>
</evidence>
<dbReference type="PROSITE" id="PS51284">
    <property type="entry name" value="DOC"/>
    <property type="match status" value="1"/>
</dbReference>
<dbReference type="Pfam" id="PF03256">
    <property type="entry name" value="ANAPC10"/>
    <property type="match status" value="1"/>
</dbReference>
<dbReference type="InterPro" id="IPR035983">
    <property type="entry name" value="Hect_E3_ubiquitin_ligase"/>
</dbReference>